<dbReference type="EMBL" id="JADJMH010000012">
    <property type="protein sequence ID" value="MBK7675578.1"/>
    <property type="molecule type" value="Genomic_DNA"/>
</dbReference>
<dbReference type="AlphaFoldDB" id="A0A935UHK6"/>
<feature type="chain" id="PRO_5037251962" description="Ysc84 actin-binding domain-containing protein" evidence="1">
    <location>
        <begin position="22"/>
        <end position="207"/>
    </location>
</feature>
<dbReference type="Pfam" id="PF04366">
    <property type="entry name" value="Ysc84"/>
    <property type="match status" value="1"/>
</dbReference>
<accession>A0A935UHK6</accession>
<proteinExistence type="predicted"/>
<evidence type="ECO:0000313" key="3">
    <source>
        <dbReference type="EMBL" id="MBK7675578.1"/>
    </source>
</evidence>
<organism evidence="3 4">
    <name type="scientific">Candidatus Accumulibacter proximus</name>
    <dbReference type="NCBI Taxonomy" id="2954385"/>
    <lineage>
        <taxon>Bacteria</taxon>
        <taxon>Pseudomonadati</taxon>
        <taxon>Pseudomonadota</taxon>
        <taxon>Betaproteobacteria</taxon>
        <taxon>Candidatus Accumulibacter</taxon>
    </lineage>
</organism>
<feature type="domain" description="Ysc84 actin-binding" evidence="2">
    <location>
        <begin position="118"/>
        <end position="207"/>
    </location>
</feature>
<dbReference type="InterPro" id="IPR007461">
    <property type="entry name" value="Ysc84_actin-binding"/>
</dbReference>
<feature type="signal peptide" evidence="1">
    <location>
        <begin position="1"/>
        <end position="21"/>
    </location>
</feature>
<sequence length="207" mass="22013">MKTPVLLLLAALCLGSSPGLAAEWSWDPLKDAENILPEGVPNEGKIIQARHQVREMAQDALATLYEIQPGARRAIERSAGYAVFSTFGIKLFFAGGTTGKGVVVNRQTNRQTFMQMAQVQGGLGFGVNKNRLIFVFANQQALSNFVNQGWEFGAQANVSAMAGGQGGMFSGAASVAPGVYLYQLTDTGLSATLTVSGTRFFKDASLN</sequence>
<evidence type="ECO:0000313" key="4">
    <source>
        <dbReference type="Proteomes" id="UP000697998"/>
    </source>
</evidence>
<comment type="caution">
    <text evidence="3">The sequence shown here is derived from an EMBL/GenBank/DDBJ whole genome shotgun (WGS) entry which is preliminary data.</text>
</comment>
<reference evidence="3 4" key="1">
    <citation type="submission" date="2020-10" db="EMBL/GenBank/DDBJ databases">
        <title>Connecting structure to function with the recovery of over 1000 high-quality activated sludge metagenome-assembled genomes encoding full-length rRNA genes using long-read sequencing.</title>
        <authorList>
            <person name="Singleton C.M."/>
            <person name="Petriglieri F."/>
            <person name="Kristensen J.M."/>
            <person name="Kirkegaard R.H."/>
            <person name="Michaelsen T.Y."/>
            <person name="Andersen M.H."/>
            <person name="Karst S.M."/>
            <person name="Dueholm M.S."/>
            <person name="Nielsen P.H."/>
            <person name="Albertsen M."/>
        </authorList>
    </citation>
    <scope>NUCLEOTIDE SEQUENCE [LARGE SCALE GENOMIC DNA]</scope>
    <source>
        <strain evidence="3">EsbW_18-Q3-R4-48_BATAC.285</strain>
    </source>
</reference>
<dbReference type="Proteomes" id="UP000697998">
    <property type="component" value="Unassembled WGS sequence"/>
</dbReference>
<evidence type="ECO:0000259" key="2">
    <source>
        <dbReference type="Pfam" id="PF04366"/>
    </source>
</evidence>
<protein>
    <recommendedName>
        <fullName evidence="2">Ysc84 actin-binding domain-containing protein</fullName>
    </recommendedName>
</protein>
<gene>
    <name evidence="3" type="ORF">IPJ27_12940</name>
</gene>
<evidence type="ECO:0000256" key="1">
    <source>
        <dbReference type="SAM" id="SignalP"/>
    </source>
</evidence>
<name>A0A935UHK6_9PROT</name>
<keyword evidence="1" id="KW-0732">Signal</keyword>